<evidence type="ECO:0000256" key="4">
    <source>
        <dbReference type="ARBA" id="ARBA00022729"/>
    </source>
</evidence>
<dbReference type="InterPro" id="IPR029058">
    <property type="entry name" value="AB_hydrolase_fold"/>
</dbReference>
<dbReference type="SUPFAM" id="SSF53474">
    <property type="entry name" value="alpha/beta-Hydrolases"/>
    <property type="match status" value="1"/>
</dbReference>
<evidence type="ECO:0000256" key="5">
    <source>
        <dbReference type="ARBA" id="ARBA00022801"/>
    </source>
</evidence>
<keyword evidence="10" id="KW-1185">Reference proteome</keyword>
<name>A0A8H4LC93_9HYPO</name>
<feature type="signal peptide" evidence="8">
    <location>
        <begin position="1"/>
        <end position="18"/>
    </location>
</feature>
<evidence type="ECO:0000256" key="2">
    <source>
        <dbReference type="ARBA" id="ARBA00022487"/>
    </source>
</evidence>
<sequence length="530" mass="57551">MSTSSCVAASFLAPQLLGADFLSIEAGVVTNYNQPIPKGWRFSQPGIDVRDATFCNITLTYTHPGQNDTINVEVWLPLADEWNGRLQAVGGGGWRAGRFPLSFLNMAGAVAEGYATVTTDAGLGDAYDPLPWSFVSPGNINLYALQNLGFISLGDEAAIAKDVIKNFYGKGPSYSYWNGCSQGGRQGTMLAQQYPSAYDGIISAAPAVHWAELFMSNIWPTVYMDITKQYPRGCELNELTSLAVYACDGLDGVKDGLIADPDGCRAKFDPFDYVGTWFTCSNNGSDETVAISEAAAAVAEATWNGPVFSNGKPLWPGFEIGADLAGIAPTDCTSSGCVAIGHKNLEALYQGFLIKDVTLDVTNLTHREFDTFYRLAKRAFQPFLSTDERDLSDFRDAGGKMITFHGLTDSAIPPSNSLAYYKDVAAFLGDTTDFYRYYRVPGLDHCFGGPGGQPESLFAQLREWVEKGKAPEESPVVITTPDNTTQQQVLCVYPKRAVLDPACSDTNSTECWSCTEVYSLPLDGYMQRPL</sequence>
<keyword evidence="4 8" id="KW-0732">Signal</keyword>
<dbReference type="PANTHER" id="PTHR33938:SF13">
    <property type="entry name" value="CARBOXYLIC ESTER HYDROLASE"/>
    <property type="match status" value="1"/>
</dbReference>
<dbReference type="OrthoDB" id="3039123at2759"/>
<dbReference type="EMBL" id="JAADYS010001010">
    <property type="protein sequence ID" value="KAF4465605.1"/>
    <property type="molecule type" value="Genomic_DNA"/>
</dbReference>
<dbReference type="EC" id="3.1.1.-" evidence="8"/>
<organism evidence="9 10">
    <name type="scientific">Fusarium albosuccineum</name>
    <dbReference type="NCBI Taxonomy" id="1237068"/>
    <lineage>
        <taxon>Eukaryota</taxon>
        <taxon>Fungi</taxon>
        <taxon>Dikarya</taxon>
        <taxon>Ascomycota</taxon>
        <taxon>Pezizomycotina</taxon>
        <taxon>Sordariomycetes</taxon>
        <taxon>Hypocreomycetidae</taxon>
        <taxon>Hypocreales</taxon>
        <taxon>Nectriaceae</taxon>
        <taxon>Fusarium</taxon>
        <taxon>Fusarium decemcellulare species complex</taxon>
    </lineage>
</organism>
<feature type="chain" id="PRO_5034470526" description="Carboxylic ester hydrolase" evidence="8">
    <location>
        <begin position="19"/>
        <end position="530"/>
    </location>
</feature>
<dbReference type="InterPro" id="IPR011118">
    <property type="entry name" value="Tannase/feruloyl_esterase"/>
</dbReference>
<dbReference type="GO" id="GO:0046872">
    <property type="term" value="F:metal ion binding"/>
    <property type="evidence" value="ECO:0007669"/>
    <property type="project" value="UniProtKB-KW"/>
</dbReference>
<keyword evidence="5 8" id="KW-0378">Hydrolase</keyword>
<accession>A0A8H4LC93</accession>
<evidence type="ECO:0000256" key="8">
    <source>
        <dbReference type="RuleBase" id="RU361238"/>
    </source>
</evidence>
<evidence type="ECO:0000313" key="9">
    <source>
        <dbReference type="EMBL" id="KAF4465605.1"/>
    </source>
</evidence>
<dbReference type="PANTHER" id="PTHR33938">
    <property type="entry name" value="FERULOYL ESTERASE B-RELATED"/>
    <property type="match status" value="1"/>
</dbReference>
<dbReference type="AlphaFoldDB" id="A0A8H4LC93"/>
<evidence type="ECO:0000256" key="6">
    <source>
        <dbReference type="ARBA" id="ARBA00022837"/>
    </source>
</evidence>
<dbReference type="GO" id="GO:0030600">
    <property type="term" value="F:feruloyl esterase activity"/>
    <property type="evidence" value="ECO:0007669"/>
    <property type="project" value="UniProtKB-ARBA"/>
</dbReference>
<evidence type="ECO:0000313" key="10">
    <source>
        <dbReference type="Proteomes" id="UP000554235"/>
    </source>
</evidence>
<comment type="caution">
    <text evidence="9">The sequence shown here is derived from an EMBL/GenBank/DDBJ whole genome shotgun (WGS) entry which is preliminary data.</text>
</comment>
<protein>
    <recommendedName>
        <fullName evidence="8">Carboxylic ester hydrolase</fullName>
        <ecNumber evidence="8">3.1.1.-</ecNumber>
    </recommendedName>
</protein>
<evidence type="ECO:0000256" key="3">
    <source>
        <dbReference type="ARBA" id="ARBA00022723"/>
    </source>
</evidence>
<keyword evidence="2" id="KW-0719">Serine esterase</keyword>
<keyword evidence="3" id="KW-0479">Metal-binding</keyword>
<evidence type="ECO:0000256" key="1">
    <source>
        <dbReference type="ARBA" id="ARBA00006249"/>
    </source>
</evidence>
<reference evidence="9 10" key="1">
    <citation type="submission" date="2020-01" db="EMBL/GenBank/DDBJ databases">
        <title>Identification and distribution of gene clusters putatively required for synthesis of sphingolipid metabolism inhibitors in phylogenetically diverse species of the filamentous fungus Fusarium.</title>
        <authorList>
            <person name="Kim H.-S."/>
            <person name="Busman M."/>
            <person name="Brown D.W."/>
            <person name="Divon H."/>
            <person name="Uhlig S."/>
            <person name="Proctor R.H."/>
        </authorList>
    </citation>
    <scope>NUCLEOTIDE SEQUENCE [LARGE SCALE GENOMIC DNA]</scope>
    <source>
        <strain evidence="9 10">NRRL 20459</strain>
    </source>
</reference>
<dbReference type="Proteomes" id="UP000554235">
    <property type="component" value="Unassembled WGS sequence"/>
</dbReference>
<dbReference type="Gene3D" id="3.40.50.1820">
    <property type="entry name" value="alpha/beta hydrolase"/>
    <property type="match status" value="1"/>
</dbReference>
<comment type="similarity">
    <text evidence="1 8">Belongs to the tannase family.</text>
</comment>
<proteinExistence type="inferred from homology"/>
<evidence type="ECO:0000256" key="7">
    <source>
        <dbReference type="ARBA" id="ARBA00023157"/>
    </source>
</evidence>
<keyword evidence="7" id="KW-1015">Disulfide bond</keyword>
<gene>
    <name evidence="9" type="ORF">FALBO_7551</name>
</gene>
<dbReference type="Pfam" id="PF07519">
    <property type="entry name" value="Tannase"/>
    <property type="match status" value="1"/>
</dbReference>
<keyword evidence="6" id="KW-0106">Calcium</keyword>